<keyword evidence="4" id="KW-0472">Membrane</keyword>
<dbReference type="Gene3D" id="1.25.40.390">
    <property type="match status" value="1"/>
</dbReference>
<dbReference type="GO" id="GO:0009279">
    <property type="term" value="C:cell outer membrane"/>
    <property type="evidence" value="ECO:0007669"/>
    <property type="project" value="UniProtKB-SubCell"/>
</dbReference>
<evidence type="ECO:0000256" key="3">
    <source>
        <dbReference type="ARBA" id="ARBA00022729"/>
    </source>
</evidence>
<dbReference type="InterPro" id="IPR012944">
    <property type="entry name" value="SusD_RagB_dom"/>
</dbReference>
<feature type="domain" description="RagB/SusD" evidence="7">
    <location>
        <begin position="304"/>
        <end position="490"/>
    </location>
</feature>
<evidence type="ECO:0000256" key="2">
    <source>
        <dbReference type="ARBA" id="ARBA00006275"/>
    </source>
</evidence>
<evidence type="ECO:0000256" key="4">
    <source>
        <dbReference type="ARBA" id="ARBA00023136"/>
    </source>
</evidence>
<keyword evidence="10" id="KW-1185">Reference proteome</keyword>
<sequence>MKKTKNIIYMLAAGIVFSSCSKEFLTVDPQSTINSEQLGSSPAATMGLLKGVLATLRSATTTGYAQHEDFGHKGVLSVIDLMGNDVVMENLSFGGFNYNYTGRVSTNSRSHFPWFTYYTQIKNVNTIISSVDPSTGDAELKAIRGQALALRGYFHFMLARIYGPTYLGNETGLSIPINAETLSSKRNTVSEVYLQIEKDLVDAIAALEGYSRPNKELIDQSVAEAFLADVYLEMGKYKDAATFANSARNSYKLLDEAGWTNGFYNIQQEETMWGADLNAELTTFVANFYSLFDNTNTGYAEGGNISIDKRLYNAMSDSDYRKKMFAGDKGASFTTPDASGKLVTTEYGPYVSFKFRDLTTDRVSGDYIYLRSALMYYVEAEGLARSGNEQGARDVLYDITKNRDANYIKSTKSGVDLIDEIITQKRIELWSEGFAWFDLKRLGKGVERNYEGTNHPAYGRLNIPVGDSKFLFMIPQAEVDANPDVLPNNPQ</sequence>
<evidence type="ECO:0000256" key="6">
    <source>
        <dbReference type="SAM" id="SignalP"/>
    </source>
</evidence>
<feature type="signal peptide" evidence="6">
    <location>
        <begin position="1"/>
        <end position="21"/>
    </location>
</feature>
<proteinExistence type="inferred from homology"/>
<comment type="subcellular location">
    <subcellularLocation>
        <location evidence="1">Cell outer membrane</location>
    </subcellularLocation>
</comment>
<evidence type="ECO:0000259" key="7">
    <source>
        <dbReference type="Pfam" id="PF07980"/>
    </source>
</evidence>
<dbReference type="Pfam" id="PF07980">
    <property type="entry name" value="SusD_RagB"/>
    <property type="match status" value="1"/>
</dbReference>
<dbReference type="EMBL" id="FUZF01000008">
    <property type="protein sequence ID" value="SKB73420.1"/>
    <property type="molecule type" value="Genomic_DNA"/>
</dbReference>
<accession>A0A1T5DPE6</accession>
<dbReference type="Proteomes" id="UP000190150">
    <property type="component" value="Unassembled WGS sequence"/>
</dbReference>
<dbReference type="Pfam" id="PF14322">
    <property type="entry name" value="SusD-like_3"/>
    <property type="match status" value="1"/>
</dbReference>
<dbReference type="OrthoDB" id="630434at2"/>
<feature type="domain" description="SusD-like N-terminal" evidence="8">
    <location>
        <begin position="106"/>
        <end position="232"/>
    </location>
</feature>
<evidence type="ECO:0000256" key="5">
    <source>
        <dbReference type="ARBA" id="ARBA00023237"/>
    </source>
</evidence>
<dbReference type="STRING" id="1513896.SAMN05660841_02057"/>
<evidence type="ECO:0000259" key="8">
    <source>
        <dbReference type="Pfam" id="PF14322"/>
    </source>
</evidence>
<dbReference type="InterPro" id="IPR033985">
    <property type="entry name" value="SusD-like_N"/>
</dbReference>
<dbReference type="InterPro" id="IPR011990">
    <property type="entry name" value="TPR-like_helical_dom_sf"/>
</dbReference>
<evidence type="ECO:0000256" key="1">
    <source>
        <dbReference type="ARBA" id="ARBA00004442"/>
    </source>
</evidence>
<gene>
    <name evidence="9" type="ORF">SAMN05660841_02057</name>
</gene>
<feature type="chain" id="PRO_5012640055" evidence="6">
    <location>
        <begin position="22"/>
        <end position="491"/>
    </location>
</feature>
<protein>
    <submittedName>
        <fullName evidence="9">SusD family protein</fullName>
    </submittedName>
</protein>
<name>A0A1T5DPE6_9SPHI</name>
<dbReference type="PROSITE" id="PS51257">
    <property type="entry name" value="PROKAR_LIPOPROTEIN"/>
    <property type="match status" value="1"/>
</dbReference>
<dbReference type="RefSeq" id="WP_079642997.1">
    <property type="nucleotide sequence ID" value="NZ_FUZF01000008.1"/>
</dbReference>
<dbReference type="SUPFAM" id="SSF48452">
    <property type="entry name" value="TPR-like"/>
    <property type="match status" value="1"/>
</dbReference>
<evidence type="ECO:0000313" key="9">
    <source>
        <dbReference type="EMBL" id="SKB73420.1"/>
    </source>
</evidence>
<keyword evidence="3 6" id="KW-0732">Signal</keyword>
<reference evidence="10" key="1">
    <citation type="submission" date="2017-02" db="EMBL/GenBank/DDBJ databases">
        <authorList>
            <person name="Varghese N."/>
            <person name="Submissions S."/>
        </authorList>
    </citation>
    <scope>NUCLEOTIDE SEQUENCE [LARGE SCALE GENOMIC DNA]</scope>
    <source>
        <strain evidence="10">DSM 24091</strain>
    </source>
</reference>
<keyword evidence="5" id="KW-0998">Cell outer membrane</keyword>
<dbReference type="AlphaFoldDB" id="A0A1T5DPE6"/>
<evidence type="ECO:0000313" key="10">
    <source>
        <dbReference type="Proteomes" id="UP000190150"/>
    </source>
</evidence>
<comment type="similarity">
    <text evidence="2">Belongs to the SusD family.</text>
</comment>
<organism evidence="9 10">
    <name type="scientific">Sphingobacterium nematocida</name>
    <dbReference type="NCBI Taxonomy" id="1513896"/>
    <lineage>
        <taxon>Bacteria</taxon>
        <taxon>Pseudomonadati</taxon>
        <taxon>Bacteroidota</taxon>
        <taxon>Sphingobacteriia</taxon>
        <taxon>Sphingobacteriales</taxon>
        <taxon>Sphingobacteriaceae</taxon>
        <taxon>Sphingobacterium</taxon>
    </lineage>
</organism>